<accession>A0AAE0U498</accession>
<reference evidence="1" key="1">
    <citation type="journal article" date="2023" name="Mol. Phylogenet. Evol.">
        <title>Genome-scale phylogeny and comparative genomics of the fungal order Sordariales.</title>
        <authorList>
            <person name="Hensen N."/>
            <person name="Bonometti L."/>
            <person name="Westerberg I."/>
            <person name="Brannstrom I.O."/>
            <person name="Guillou S."/>
            <person name="Cros-Aarteil S."/>
            <person name="Calhoun S."/>
            <person name="Haridas S."/>
            <person name="Kuo A."/>
            <person name="Mondo S."/>
            <person name="Pangilinan J."/>
            <person name="Riley R."/>
            <person name="LaButti K."/>
            <person name="Andreopoulos B."/>
            <person name="Lipzen A."/>
            <person name="Chen C."/>
            <person name="Yan M."/>
            <person name="Daum C."/>
            <person name="Ng V."/>
            <person name="Clum A."/>
            <person name="Steindorff A."/>
            <person name="Ohm R.A."/>
            <person name="Martin F."/>
            <person name="Silar P."/>
            <person name="Natvig D.O."/>
            <person name="Lalanne C."/>
            <person name="Gautier V."/>
            <person name="Ament-Velasquez S.L."/>
            <person name="Kruys A."/>
            <person name="Hutchinson M.I."/>
            <person name="Powell A.J."/>
            <person name="Barry K."/>
            <person name="Miller A.N."/>
            <person name="Grigoriev I.V."/>
            <person name="Debuchy R."/>
            <person name="Gladieux P."/>
            <person name="Hiltunen Thoren M."/>
            <person name="Johannesson H."/>
        </authorList>
    </citation>
    <scope>NUCLEOTIDE SEQUENCE</scope>
    <source>
        <strain evidence="1">CBS 232.78</strain>
    </source>
</reference>
<protein>
    <submittedName>
        <fullName evidence="1">Uncharacterized protein</fullName>
    </submittedName>
</protein>
<name>A0AAE0U498_9PEZI</name>
<dbReference type="EMBL" id="JAULSW010000002">
    <property type="protein sequence ID" value="KAK3390277.1"/>
    <property type="molecule type" value="Genomic_DNA"/>
</dbReference>
<dbReference type="Proteomes" id="UP001285441">
    <property type="component" value="Unassembled WGS sequence"/>
</dbReference>
<evidence type="ECO:0000313" key="2">
    <source>
        <dbReference type="Proteomes" id="UP001285441"/>
    </source>
</evidence>
<keyword evidence="2" id="KW-1185">Reference proteome</keyword>
<organism evidence="1 2">
    <name type="scientific">Podospora didyma</name>
    <dbReference type="NCBI Taxonomy" id="330526"/>
    <lineage>
        <taxon>Eukaryota</taxon>
        <taxon>Fungi</taxon>
        <taxon>Dikarya</taxon>
        <taxon>Ascomycota</taxon>
        <taxon>Pezizomycotina</taxon>
        <taxon>Sordariomycetes</taxon>
        <taxon>Sordariomycetidae</taxon>
        <taxon>Sordariales</taxon>
        <taxon>Podosporaceae</taxon>
        <taxon>Podospora</taxon>
    </lineage>
</organism>
<gene>
    <name evidence="1" type="ORF">B0H63DRAFT_507657</name>
</gene>
<comment type="caution">
    <text evidence="1">The sequence shown here is derived from an EMBL/GenBank/DDBJ whole genome shotgun (WGS) entry which is preliminary data.</text>
</comment>
<dbReference type="AlphaFoldDB" id="A0AAE0U498"/>
<proteinExistence type="predicted"/>
<evidence type="ECO:0000313" key="1">
    <source>
        <dbReference type="EMBL" id="KAK3390277.1"/>
    </source>
</evidence>
<reference evidence="1" key="2">
    <citation type="submission" date="2023-06" db="EMBL/GenBank/DDBJ databases">
        <authorList>
            <consortium name="Lawrence Berkeley National Laboratory"/>
            <person name="Haridas S."/>
            <person name="Hensen N."/>
            <person name="Bonometti L."/>
            <person name="Westerberg I."/>
            <person name="Brannstrom I.O."/>
            <person name="Guillou S."/>
            <person name="Cros-Aarteil S."/>
            <person name="Calhoun S."/>
            <person name="Kuo A."/>
            <person name="Mondo S."/>
            <person name="Pangilinan J."/>
            <person name="Riley R."/>
            <person name="LaButti K."/>
            <person name="Andreopoulos B."/>
            <person name="Lipzen A."/>
            <person name="Chen C."/>
            <person name="Yanf M."/>
            <person name="Daum C."/>
            <person name="Ng V."/>
            <person name="Clum A."/>
            <person name="Steindorff A."/>
            <person name="Ohm R."/>
            <person name="Martin F."/>
            <person name="Silar P."/>
            <person name="Natvig D."/>
            <person name="Lalanne C."/>
            <person name="Gautier V."/>
            <person name="Ament-velasquez S.L."/>
            <person name="Kruys A."/>
            <person name="Hutchinson M.I."/>
            <person name="Powell A.J."/>
            <person name="Barry K."/>
            <person name="Miller A.N."/>
            <person name="Grigoriev I.V."/>
            <person name="Debuchy R."/>
            <person name="Gladieux P."/>
            <person name="Thoren M.H."/>
            <person name="Johannesson H."/>
        </authorList>
    </citation>
    <scope>NUCLEOTIDE SEQUENCE</scope>
    <source>
        <strain evidence="1">CBS 232.78</strain>
    </source>
</reference>
<sequence length="511" mass="57428">MAAPPPQSTQPEEVEVEIPEHLRPRPAVLGVPLPGHLAEHEDDDDAHQKGYIKATDFSIPYYSQWSRLHEAQLPFLRSLNCNYLSTHGKPPTLLALKQHAQGLCKLISELNPTLNSHEILVGDPTQNDAGAAPVADAQQAQRARGDAFDFLLDLTVPYNNDDPNHHKRLFGLLNEVRERDDVFGTRYICPLDDSAVRQEGDKPKPYANHQALIMHTNECLERLDHEFSSTGGLLSILPTKKPHDSENLANARNSLLGQWLLYTQHLVARTHELERGYGNALDVLKGEAAIPRQMDTASEGPEFVTYPQDRWVLANAGDDIFEYIHSLLDRHEAVLQVKEQAWQKNGVAANEQEKTAGKAGDGIVAVSLTSRFYRLAKQGRNTIFVIPGWDHHPAVEHTKRIEDQPTILTSVQPKFPQRASDFERRYDTRLAAAQNLERENLDLRAQVQASTAQLESLREYIRQQDKMRQSLHGAVGKDRGALAIEVGEQRARADQATETQGVQYWRAKFAI</sequence>